<dbReference type="Proteomes" id="UP001380953">
    <property type="component" value="Unassembled WGS sequence"/>
</dbReference>
<reference evidence="1" key="1">
    <citation type="submission" date="2024-03" db="EMBL/GenBank/DDBJ databases">
        <title>Whole genome sequecning of epiphytes from Marcgravia umbellata leaves.</title>
        <authorList>
            <person name="Kumar G."/>
            <person name="Savka M.A."/>
        </authorList>
    </citation>
    <scope>NUCLEOTIDE SEQUENCE</scope>
    <source>
        <strain evidence="1">RIT_BL5</strain>
    </source>
</reference>
<accession>A0ACC6PIF5</accession>
<name>A0ACC6PIF5_9BACL</name>
<comment type="caution">
    <text evidence="1">The sequence shown here is derived from an EMBL/GenBank/DDBJ whole genome shotgun (WGS) entry which is preliminary data.</text>
</comment>
<keyword evidence="2" id="KW-1185">Reference proteome</keyword>
<gene>
    <name evidence="1" type="ORF">WKI47_22575</name>
</gene>
<evidence type="ECO:0000313" key="2">
    <source>
        <dbReference type="Proteomes" id="UP001380953"/>
    </source>
</evidence>
<sequence>MKSGHWAAATLWFVIALLGLAVTVGISVAYGAKALAYGEVWNAVFRYDPTLTEHQIVHDIRLPRVLGAAVVGAAFAVAGTVMQGVTRNPMADTGILGVNAGASFVVALSFAFLPSLSYEALIVLSFLGAALTTVFVMLLGAAAGGIQSMRLTIAGAVLAAVLQSLSAGIAIYFKLSQDIAFWFAGGVSGIVWEHLQILAPLVGIATLGAILMGRPLTFLSLGEESAINLGIRIWRVRIICLVLAVLLAGSAVAVAGAISFIGLVAPHVARWMVGVDYRKRIAMSAVLGAMLLVWADFASRLVNPPREFAIGAMVAMVGVPFFLYIARRERREL</sequence>
<organism evidence="1 2">
    <name type="scientific">Saccharibacillus sacchari</name>
    <dbReference type="NCBI Taxonomy" id="456493"/>
    <lineage>
        <taxon>Bacteria</taxon>
        <taxon>Bacillati</taxon>
        <taxon>Bacillota</taxon>
        <taxon>Bacilli</taxon>
        <taxon>Bacillales</taxon>
        <taxon>Paenibacillaceae</taxon>
        <taxon>Saccharibacillus</taxon>
    </lineage>
</organism>
<dbReference type="EMBL" id="JBBKAR010000056">
    <property type="protein sequence ID" value="MEJ8306706.1"/>
    <property type="molecule type" value="Genomic_DNA"/>
</dbReference>
<protein>
    <submittedName>
        <fullName evidence="1">Iron ABC transporter permease</fullName>
    </submittedName>
</protein>
<proteinExistence type="predicted"/>
<evidence type="ECO:0000313" key="1">
    <source>
        <dbReference type="EMBL" id="MEJ8306706.1"/>
    </source>
</evidence>